<reference evidence="6 7" key="1">
    <citation type="submission" date="2019-07" db="EMBL/GenBank/DDBJ databases">
        <title>Genomes of Cafeteria roenbergensis.</title>
        <authorList>
            <person name="Fischer M.G."/>
            <person name="Hackl T."/>
            <person name="Roman M."/>
        </authorList>
    </citation>
    <scope>NUCLEOTIDE SEQUENCE [LARGE SCALE GENOMIC DNA]</scope>
    <source>
        <strain evidence="6 7">BVI</strain>
    </source>
</reference>
<dbReference type="Gene3D" id="1.25.40.1040">
    <property type="match status" value="1"/>
</dbReference>
<evidence type="ECO:0000256" key="3">
    <source>
        <dbReference type="ARBA" id="ARBA00023242"/>
    </source>
</evidence>
<keyword evidence="2" id="KW-0677">Repeat</keyword>
<feature type="region of interest" description="Disordered" evidence="4">
    <location>
        <begin position="955"/>
        <end position="1000"/>
    </location>
</feature>
<dbReference type="PANTHER" id="PTHR19980:SF0">
    <property type="entry name" value="CLEAVAGE STIMULATION FACTOR SUBUNIT 3"/>
    <property type="match status" value="1"/>
</dbReference>
<evidence type="ECO:0000256" key="4">
    <source>
        <dbReference type="SAM" id="MobiDB-lite"/>
    </source>
</evidence>
<evidence type="ECO:0000313" key="6">
    <source>
        <dbReference type="EMBL" id="KAA0154085.1"/>
    </source>
</evidence>
<keyword evidence="3" id="KW-0539">Nucleus</keyword>
<evidence type="ECO:0000256" key="2">
    <source>
        <dbReference type="ARBA" id="ARBA00022737"/>
    </source>
</evidence>
<accession>A0A5A8CM17</accession>
<feature type="region of interest" description="Disordered" evidence="4">
    <location>
        <begin position="822"/>
        <end position="853"/>
    </location>
</feature>
<feature type="compositionally biased region" description="Low complexity" evidence="4">
    <location>
        <begin position="830"/>
        <end position="845"/>
    </location>
</feature>
<dbReference type="Proteomes" id="UP000323011">
    <property type="component" value="Unassembled WGS sequence"/>
</dbReference>
<feature type="compositionally biased region" description="Basic and acidic residues" evidence="4">
    <location>
        <begin position="42"/>
        <end position="56"/>
    </location>
</feature>
<dbReference type="AlphaFoldDB" id="A0A5A8CM17"/>
<dbReference type="GO" id="GO:0003729">
    <property type="term" value="F:mRNA binding"/>
    <property type="evidence" value="ECO:0007669"/>
    <property type="project" value="TreeGrafter"/>
</dbReference>
<dbReference type="PANTHER" id="PTHR19980">
    <property type="entry name" value="RNA CLEAVAGE STIMULATION FACTOR"/>
    <property type="match status" value="1"/>
</dbReference>
<dbReference type="InterPro" id="IPR011990">
    <property type="entry name" value="TPR-like_helical_dom_sf"/>
</dbReference>
<comment type="subcellular location">
    <subcellularLocation>
        <location evidence="1">Nucleus</location>
    </subcellularLocation>
</comment>
<dbReference type="SUPFAM" id="SSF48452">
    <property type="entry name" value="TPR-like"/>
    <property type="match status" value="1"/>
</dbReference>
<dbReference type="EMBL" id="VLTN01000013">
    <property type="protein sequence ID" value="KAA0154085.1"/>
    <property type="molecule type" value="Genomic_DNA"/>
</dbReference>
<dbReference type="SMART" id="SM00386">
    <property type="entry name" value="HAT"/>
    <property type="match status" value="8"/>
</dbReference>
<dbReference type="GO" id="GO:0005634">
    <property type="term" value="C:nucleus"/>
    <property type="evidence" value="ECO:0007669"/>
    <property type="project" value="UniProtKB-SubCell"/>
</dbReference>
<feature type="region of interest" description="Disordered" evidence="4">
    <location>
        <begin position="1"/>
        <end position="57"/>
    </location>
</feature>
<dbReference type="InterPro" id="IPR003107">
    <property type="entry name" value="HAT"/>
</dbReference>
<evidence type="ECO:0000313" key="7">
    <source>
        <dbReference type="Proteomes" id="UP000323011"/>
    </source>
</evidence>
<feature type="domain" description="Suppressor of forked" evidence="5">
    <location>
        <begin position="47"/>
        <end position="526"/>
    </location>
</feature>
<keyword evidence="7" id="KW-1185">Reference proteome</keyword>
<organism evidence="6 7">
    <name type="scientific">Cafeteria roenbergensis</name>
    <name type="common">Marine flagellate</name>
    <dbReference type="NCBI Taxonomy" id="33653"/>
    <lineage>
        <taxon>Eukaryota</taxon>
        <taxon>Sar</taxon>
        <taxon>Stramenopiles</taxon>
        <taxon>Bigyra</taxon>
        <taxon>Opalozoa</taxon>
        <taxon>Bicosoecida</taxon>
        <taxon>Cafeteriaceae</taxon>
        <taxon>Cafeteria</taxon>
    </lineage>
</organism>
<dbReference type="Pfam" id="PF05843">
    <property type="entry name" value="Suf"/>
    <property type="match status" value="1"/>
</dbReference>
<gene>
    <name evidence="6" type="ORF">FNF29_02708</name>
</gene>
<proteinExistence type="predicted"/>
<protein>
    <recommendedName>
        <fullName evidence="5">Suppressor of forked domain-containing protein</fullName>
    </recommendedName>
</protein>
<dbReference type="GO" id="GO:0031124">
    <property type="term" value="P:mRNA 3'-end processing"/>
    <property type="evidence" value="ECO:0007669"/>
    <property type="project" value="InterPro"/>
</dbReference>
<evidence type="ECO:0000256" key="1">
    <source>
        <dbReference type="ARBA" id="ARBA00004123"/>
    </source>
</evidence>
<comment type="caution">
    <text evidence="6">The sequence shown here is derived from an EMBL/GenBank/DDBJ whole genome shotgun (WGS) entry which is preliminary data.</text>
</comment>
<feature type="compositionally biased region" description="Low complexity" evidence="4">
    <location>
        <begin position="11"/>
        <end position="31"/>
    </location>
</feature>
<sequence>MSATQSEAARGALPEGSAAAEAAANPLAGSGVIPEKPQVVQQRRETTKKLQARVEQEPDDVESWSQLLRALRQSPDEARTAYESFLKRFPTATRFILDFAKMEFGAGEMARAKTLLGKTLRLNPDPELWQFYVDFVRSSKLVPALKRLSAAKTAAQAKGAAASAAKEEEAASAAVEAARSAVSKAFEYAVGKVGLLPGADGLWDAWLQFLRSMPSETEFEVEQRRQALRSALQRSCAAPIARVASAELWAEYEAFEKDNAQATLAASLLAKHKPSFVTASAVARERAALWAAINPHVVPVQPPQDRASSSGPAAQGFALVLQQLPGWRALLAYEERNPLRLDAEQHASLMRSHLQRCLLSTRSAPHFWMELARSELRIAGVLGPSEPIFAVADKPDAMASAAGAAARSAALKVLTEGCKAAPRSEALAMATADIAELLGQPKTAVDVYEQAAKGRPSASLLVAWLRFTRRHAGATAARHVLASARKICSHPALFLAAADMEATCNAEPATALKLLDLGRRHLATEASKGGPGATRAFVDFAVAACSMACRFADAANARSLLEAFVGDVPPRSWGPLMAVYLDFEARGADGGGDIRRLARLEMRCLRESGALPGAASWGGPDGVAGGASLAAHAYRWQCFGLPPADGAADAAVFTQGAPPPLAFRTADGGCRFGEEAAAAASAALGVEPAAAPAPRASLLAHGAPAAPAAAGVPMHPSAGGPAAAAAAVSGGPLLAATSAGPASNGPAAVSGTAASSAAAPAISAAALSGRVIPSVALSAHAPPSSTSAAFAPPASRMLDGQVAAPTPQPSVPVHPSLLRKAAKVAERQAEASGSSAGSAAAAAAEQDPAPVQVSDPVPALLKEATPRGRILGPALTRLCVAVASSSAQPLPALAAKQLVTDIRYIAVPPSILAEAASDERLMQAAYVGGVGRFMHLAEAFVSHPGEDIEAEVAAAQAGNGAQPKQELGASAPKRPRDESDPDADQAAPSAQRIKPEPSDA</sequence>
<name>A0A5A8CM17_CAFRO</name>
<dbReference type="InterPro" id="IPR045243">
    <property type="entry name" value="Rna14-like"/>
</dbReference>
<dbReference type="InterPro" id="IPR008847">
    <property type="entry name" value="Suf"/>
</dbReference>
<evidence type="ECO:0000259" key="5">
    <source>
        <dbReference type="Pfam" id="PF05843"/>
    </source>
</evidence>